<keyword evidence="1" id="KW-0732">Signal</keyword>
<evidence type="ECO:0000256" key="1">
    <source>
        <dbReference type="SAM" id="SignalP"/>
    </source>
</evidence>
<dbReference type="AlphaFoldDB" id="N8Y993"/>
<dbReference type="RefSeq" id="WP_004863706.1">
    <property type="nucleotide sequence ID" value="NZ_ASYY01000001.1"/>
</dbReference>
<feature type="chain" id="PRO_5004136801" description="DUF4424 domain-containing protein" evidence="1">
    <location>
        <begin position="21"/>
        <end position="321"/>
    </location>
</feature>
<evidence type="ECO:0000259" key="2">
    <source>
        <dbReference type="Pfam" id="PF14415"/>
    </source>
</evidence>
<dbReference type="InterPro" id="IPR025538">
    <property type="entry name" value="DUF4424"/>
</dbReference>
<reference evidence="3 4" key="1">
    <citation type="submission" date="2013-02" db="EMBL/GenBank/DDBJ databases">
        <title>The Genome Sequence of Acinetobacter gerneri CIP 107464.</title>
        <authorList>
            <consortium name="The Broad Institute Genome Sequencing Platform"/>
            <consortium name="The Broad Institute Genome Sequencing Center for Infectious Disease"/>
            <person name="Cerqueira G."/>
            <person name="Feldgarden M."/>
            <person name="Courvalin P."/>
            <person name="Perichon B."/>
            <person name="Grillot-Courvalin C."/>
            <person name="Clermont D."/>
            <person name="Rocha E."/>
            <person name="Yoon E.-J."/>
            <person name="Nemec A."/>
            <person name="Walker B."/>
            <person name="Young S.K."/>
            <person name="Zeng Q."/>
            <person name="Gargeya S."/>
            <person name="Fitzgerald M."/>
            <person name="Haas B."/>
            <person name="Abouelleil A."/>
            <person name="Alvarado L."/>
            <person name="Arachchi H.M."/>
            <person name="Berlin A.M."/>
            <person name="Chapman S.B."/>
            <person name="Dewar J."/>
            <person name="Goldberg J."/>
            <person name="Griggs A."/>
            <person name="Gujja S."/>
            <person name="Hansen M."/>
            <person name="Howarth C."/>
            <person name="Imamovic A."/>
            <person name="Larimer J."/>
            <person name="McCowan C."/>
            <person name="Murphy C."/>
            <person name="Neiman D."/>
            <person name="Pearson M."/>
            <person name="Priest M."/>
            <person name="Roberts A."/>
            <person name="Saif S."/>
            <person name="Shea T."/>
            <person name="Sisk P."/>
            <person name="Sykes S."/>
            <person name="Wortman J."/>
            <person name="Nusbaum C."/>
            <person name="Birren B."/>
        </authorList>
    </citation>
    <scope>NUCLEOTIDE SEQUENCE [LARGE SCALE GENOMIC DNA]</scope>
    <source>
        <strain evidence="3 4">CIP 107464</strain>
    </source>
</reference>
<keyword evidence="4" id="KW-1185">Reference proteome</keyword>
<dbReference type="EMBL" id="APPN01000069">
    <property type="protein sequence ID" value="ENV33337.1"/>
    <property type="molecule type" value="Genomic_DNA"/>
</dbReference>
<feature type="domain" description="DUF4424" evidence="2">
    <location>
        <begin position="20"/>
        <end position="314"/>
    </location>
</feature>
<dbReference type="Gene3D" id="2.60.40.3680">
    <property type="match status" value="2"/>
</dbReference>
<dbReference type="OrthoDB" id="7299818at2"/>
<sequence>MDIKTQLFLLTCAFSPLVFANDSTGYVGTGGIQYLKNKNIAMQSEDLFISKKLIKVDYLYKNLSANDVEETVVFPLPAVESFMDSDFARTDTLIKSFKIVANGQNVAYQTHVRAFMQPLKKSGETDWDAKALDVTNAMKECGLSDQELQSPWTQKIDRQLINKKIFNCQNPQIKSLLKGTQYEDEINWSAQVIYSWKQKFKANSITRIQHQYKPLVGGSVALFDTDENKVFCMDQQFKQGLKKSNAEHAPYSALSYILTTGANWAKPIENFKLTVERDPGELVSFCWKGKVTKLSPTRFQMVEKNFVPKQDIDIIFVPVKH</sequence>
<dbReference type="PATRIC" id="fig|1120926.3.peg.2283"/>
<dbReference type="STRING" id="202952.GCA_000747725_04110"/>
<accession>N8Y993</accession>
<evidence type="ECO:0000313" key="3">
    <source>
        <dbReference type="EMBL" id="ENV33337.1"/>
    </source>
</evidence>
<feature type="signal peptide" evidence="1">
    <location>
        <begin position="1"/>
        <end position="20"/>
    </location>
</feature>
<dbReference type="Pfam" id="PF14415">
    <property type="entry name" value="DUF4424"/>
    <property type="match status" value="1"/>
</dbReference>
<gene>
    <name evidence="3" type="ORF">F960_02364</name>
</gene>
<comment type="caution">
    <text evidence="3">The sequence shown here is derived from an EMBL/GenBank/DDBJ whole genome shotgun (WGS) entry which is preliminary data.</text>
</comment>
<dbReference type="HOGENOM" id="CLU_821050_0_0_6"/>
<dbReference type="eggNOG" id="COG3693">
    <property type="taxonomic scope" value="Bacteria"/>
</dbReference>
<protein>
    <recommendedName>
        <fullName evidence="2">DUF4424 domain-containing protein</fullName>
    </recommendedName>
</protein>
<evidence type="ECO:0000313" key="4">
    <source>
        <dbReference type="Proteomes" id="UP000013117"/>
    </source>
</evidence>
<name>N8Y993_9GAMM</name>
<dbReference type="Proteomes" id="UP000013117">
    <property type="component" value="Unassembled WGS sequence"/>
</dbReference>
<organism evidence="3 4">
    <name type="scientific">Acinetobacter gerneri DSM 14967 = CIP 107464 = MTCC 9824</name>
    <dbReference type="NCBI Taxonomy" id="1120926"/>
    <lineage>
        <taxon>Bacteria</taxon>
        <taxon>Pseudomonadati</taxon>
        <taxon>Pseudomonadota</taxon>
        <taxon>Gammaproteobacteria</taxon>
        <taxon>Moraxellales</taxon>
        <taxon>Moraxellaceae</taxon>
        <taxon>Acinetobacter</taxon>
    </lineage>
</organism>
<dbReference type="GeneID" id="84209689"/>
<proteinExistence type="predicted"/>